<organism evidence="1 2">
    <name type="scientific">Kitasatospora kifunensis</name>
    <name type="common">Streptomyces kifunensis</name>
    <dbReference type="NCBI Taxonomy" id="58351"/>
    <lineage>
        <taxon>Bacteria</taxon>
        <taxon>Bacillati</taxon>
        <taxon>Actinomycetota</taxon>
        <taxon>Actinomycetes</taxon>
        <taxon>Kitasatosporales</taxon>
        <taxon>Streptomycetaceae</taxon>
        <taxon>Kitasatospora</taxon>
    </lineage>
</organism>
<dbReference type="AlphaFoldDB" id="A0A7W7RB88"/>
<sequence length="457" mass="49493">MPGHDNALRHPLARLRKQTGDSQLDFADRVATAHERLGFGYVGSYRKKVSRWENWQATPSMPAQYAMAEIFRIPRDKVWGLGWPRWLHLATGDAGRLSRPWTSPDTVDALLEADRPTLDSPATYLTVTGPDVTYLTESWHRALAHRPPVVPCPQRRIDARALTALDAHVQALEAMLATVDPRTLLSAARGSLAVMTGLLRASGYDQPTASRLHLLAARSAEVCAVLMNCLGNGHRAEHYLLAAIRSATNAGASQAAAMFMGELASLHLDLGAPKDAFAMADSALAATARIPGPQCSAFLYSRRARAQALLGGARAALRDLDLAHAALSSGPEDQAPSVGPDLGIDEQWLTVQAGAVWLHLGQPGRALERLAPLISSASALPSYPYFQVPRRALVAIDAQLATGELDAAVHTARWALDTVGSMPPAFVSQYQQRFTGHRTPATRELRERLTASDHEMY</sequence>
<dbReference type="InterPro" id="IPR011990">
    <property type="entry name" value="TPR-like_helical_dom_sf"/>
</dbReference>
<name>A0A7W7RB88_KITKI</name>
<comment type="caution">
    <text evidence="1">The sequence shown here is derived from an EMBL/GenBank/DDBJ whole genome shotgun (WGS) entry which is preliminary data.</text>
</comment>
<keyword evidence="2" id="KW-1185">Reference proteome</keyword>
<accession>A0A7W7RB88</accession>
<dbReference type="CDD" id="cd00093">
    <property type="entry name" value="HTH_XRE"/>
    <property type="match status" value="1"/>
</dbReference>
<evidence type="ECO:0008006" key="3">
    <source>
        <dbReference type="Google" id="ProtNLM"/>
    </source>
</evidence>
<reference evidence="1 2" key="1">
    <citation type="submission" date="2020-08" db="EMBL/GenBank/DDBJ databases">
        <title>Sequencing the genomes of 1000 actinobacteria strains.</title>
        <authorList>
            <person name="Klenk H.-P."/>
        </authorList>
    </citation>
    <scope>NUCLEOTIDE SEQUENCE [LARGE SCALE GENOMIC DNA]</scope>
    <source>
        <strain evidence="1 2">DSM 41654</strain>
    </source>
</reference>
<dbReference type="InterPro" id="IPR001387">
    <property type="entry name" value="Cro/C1-type_HTH"/>
</dbReference>
<evidence type="ECO:0000313" key="1">
    <source>
        <dbReference type="EMBL" id="MBB4928670.1"/>
    </source>
</evidence>
<dbReference type="RefSeq" id="WP_184946183.1">
    <property type="nucleotide sequence ID" value="NZ_JACHJV010000003.1"/>
</dbReference>
<proteinExistence type="predicted"/>
<dbReference type="EMBL" id="JACHJV010000003">
    <property type="protein sequence ID" value="MBB4928670.1"/>
    <property type="molecule type" value="Genomic_DNA"/>
</dbReference>
<protein>
    <recommendedName>
        <fullName evidence="3">Transcriptional regulator</fullName>
    </recommendedName>
</protein>
<gene>
    <name evidence="1" type="ORF">FHR34_007767</name>
</gene>
<dbReference type="SUPFAM" id="SSF48452">
    <property type="entry name" value="TPR-like"/>
    <property type="match status" value="1"/>
</dbReference>
<dbReference type="Proteomes" id="UP000540506">
    <property type="component" value="Unassembled WGS sequence"/>
</dbReference>
<evidence type="ECO:0000313" key="2">
    <source>
        <dbReference type="Proteomes" id="UP000540506"/>
    </source>
</evidence>